<feature type="transmembrane region" description="Helical" evidence="11">
    <location>
        <begin position="57"/>
        <end position="79"/>
    </location>
</feature>
<dbReference type="Gene3D" id="1.10.3730.20">
    <property type="match status" value="2"/>
</dbReference>
<evidence type="ECO:0000256" key="8">
    <source>
        <dbReference type="ARBA" id="ARBA00022989"/>
    </source>
</evidence>
<keyword evidence="4" id="KW-0997">Cell inner membrane</keyword>
<evidence type="ECO:0000256" key="3">
    <source>
        <dbReference type="ARBA" id="ARBA00022516"/>
    </source>
</evidence>
<dbReference type="GO" id="GO:0009103">
    <property type="term" value="P:lipopolysaccharide biosynthetic process"/>
    <property type="evidence" value="ECO:0007669"/>
    <property type="project" value="UniProtKB-KW"/>
</dbReference>
<evidence type="ECO:0000259" key="12">
    <source>
        <dbReference type="Pfam" id="PF00892"/>
    </source>
</evidence>
<dbReference type="Pfam" id="PF00892">
    <property type="entry name" value="EamA"/>
    <property type="match status" value="1"/>
</dbReference>
<evidence type="ECO:0000313" key="14">
    <source>
        <dbReference type="Proteomes" id="UP000631694"/>
    </source>
</evidence>
<evidence type="ECO:0000256" key="9">
    <source>
        <dbReference type="ARBA" id="ARBA00023098"/>
    </source>
</evidence>
<feature type="transmembrane region" description="Helical" evidence="11">
    <location>
        <begin position="172"/>
        <end position="191"/>
    </location>
</feature>
<sequence>MTPAVIGLALFAAVLHATWNAFLRTGADRLWTITVMSQAMGLSALPFALLLPAPDPAAWPFIALSALLQVGYSVFLVAAYRHGELGQVYPIARGSVPLMVTAGSFVFAGERLEAVPLLGVALVAAGIMSLALGKTRASTASILYALLTGLFIAGYSTSDAIGVRLTPDPNAYVAWLFVLYGVLLTATYVAMRRGFAIDFSSRATWTAIFGGVLSLLAYGAVVFAYALGPVGPVSALRETSVVFAALIGWLFLGEGISLRRILACVVVAAGAILISYH</sequence>
<keyword evidence="8 11" id="KW-1133">Transmembrane helix</keyword>
<evidence type="ECO:0000256" key="7">
    <source>
        <dbReference type="ARBA" id="ARBA00022985"/>
    </source>
</evidence>
<keyword evidence="7" id="KW-0448">Lipopolysaccharide biosynthesis</keyword>
<dbReference type="SUPFAM" id="SSF103481">
    <property type="entry name" value="Multidrug resistance efflux transporter EmrE"/>
    <property type="match status" value="2"/>
</dbReference>
<feature type="transmembrane region" description="Helical" evidence="11">
    <location>
        <begin position="30"/>
        <end position="51"/>
    </location>
</feature>
<comment type="subcellular location">
    <subcellularLocation>
        <location evidence="1">Cell membrane</location>
        <topology evidence="1">Multi-pass membrane protein</topology>
    </subcellularLocation>
</comment>
<dbReference type="InterPro" id="IPR000390">
    <property type="entry name" value="Small_drug/metabolite_transptr"/>
</dbReference>
<dbReference type="AlphaFoldDB" id="A0A931I4C1"/>
<evidence type="ECO:0000256" key="6">
    <source>
        <dbReference type="ARBA" id="ARBA00022692"/>
    </source>
</evidence>
<keyword evidence="10 11" id="KW-0472">Membrane</keyword>
<dbReference type="InterPro" id="IPR000620">
    <property type="entry name" value="EamA_dom"/>
</dbReference>
<dbReference type="RefSeq" id="WP_197312117.1">
    <property type="nucleotide sequence ID" value="NZ_JADZLT010000052.1"/>
</dbReference>
<evidence type="ECO:0000256" key="5">
    <source>
        <dbReference type="ARBA" id="ARBA00022556"/>
    </source>
</evidence>
<gene>
    <name evidence="13" type="ORF">I5731_14525</name>
</gene>
<feature type="transmembrane region" description="Helical" evidence="11">
    <location>
        <begin position="203"/>
        <end position="228"/>
    </location>
</feature>
<feature type="transmembrane region" description="Helical" evidence="11">
    <location>
        <begin position="91"/>
        <end position="108"/>
    </location>
</feature>
<keyword evidence="3" id="KW-0444">Lipid biosynthesis</keyword>
<accession>A0A931I4C1</accession>
<organism evidence="13 14">
    <name type="scientific">Methylobrevis albus</name>
    <dbReference type="NCBI Taxonomy" id="2793297"/>
    <lineage>
        <taxon>Bacteria</taxon>
        <taxon>Pseudomonadati</taxon>
        <taxon>Pseudomonadota</taxon>
        <taxon>Alphaproteobacteria</taxon>
        <taxon>Hyphomicrobiales</taxon>
        <taxon>Pleomorphomonadaceae</taxon>
        <taxon>Methylobrevis</taxon>
    </lineage>
</organism>
<name>A0A931I4C1_9HYPH</name>
<evidence type="ECO:0000256" key="11">
    <source>
        <dbReference type="SAM" id="Phobius"/>
    </source>
</evidence>
<keyword evidence="5" id="KW-0441">Lipid A biosynthesis</keyword>
<dbReference type="PANTHER" id="PTHR30561:SF9">
    <property type="entry name" value="4-AMINO-4-DEOXY-L-ARABINOSE-PHOSPHOUNDECAPRENOL FLIPPASE SUBUNIT ARNF-RELATED"/>
    <property type="match status" value="1"/>
</dbReference>
<dbReference type="Proteomes" id="UP000631694">
    <property type="component" value="Unassembled WGS sequence"/>
</dbReference>
<keyword evidence="2" id="KW-1003">Cell membrane</keyword>
<feature type="transmembrane region" description="Helical" evidence="11">
    <location>
        <begin position="114"/>
        <end position="133"/>
    </location>
</feature>
<feature type="domain" description="EamA" evidence="12">
    <location>
        <begin position="141"/>
        <end position="275"/>
    </location>
</feature>
<comment type="caution">
    <text evidence="13">The sequence shown here is derived from an EMBL/GenBank/DDBJ whole genome shotgun (WGS) entry which is preliminary data.</text>
</comment>
<evidence type="ECO:0000256" key="1">
    <source>
        <dbReference type="ARBA" id="ARBA00004651"/>
    </source>
</evidence>
<feature type="transmembrane region" description="Helical" evidence="11">
    <location>
        <begin position="140"/>
        <end position="157"/>
    </location>
</feature>
<proteinExistence type="predicted"/>
<reference evidence="13" key="1">
    <citation type="submission" date="2020-12" db="EMBL/GenBank/DDBJ databases">
        <title>Methylobrevis albus sp. nov., isolated from fresh water lack sediment.</title>
        <authorList>
            <person name="Zou Q."/>
        </authorList>
    </citation>
    <scope>NUCLEOTIDE SEQUENCE</scope>
    <source>
        <strain evidence="13">L22</strain>
    </source>
</reference>
<dbReference type="PANTHER" id="PTHR30561">
    <property type="entry name" value="SMR FAMILY PROTON-DEPENDENT DRUG EFFLUX TRANSPORTER SUGE"/>
    <property type="match status" value="1"/>
</dbReference>
<dbReference type="GO" id="GO:0022857">
    <property type="term" value="F:transmembrane transporter activity"/>
    <property type="evidence" value="ECO:0007669"/>
    <property type="project" value="InterPro"/>
</dbReference>
<evidence type="ECO:0000256" key="10">
    <source>
        <dbReference type="ARBA" id="ARBA00023136"/>
    </source>
</evidence>
<keyword evidence="14" id="KW-1185">Reference proteome</keyword>
<feature type="transmembrane region" description="Helical" evidence="11">
    <location>
        <begin position="234"/>
        <end position="252"/>
    </location>
</feature>
<evidence type="ECO:0000256" key="2">
    <source>
        <dbReference type="ARBA" id="ARBA00022475"/>
    </source>
</evidence>
<dbReference type="GO" id="GO:0009245">
    <property type="term" value="P:lipid A biosynthetic process"/>
    <property type="evidence" value="ECO:0007669"/>
    <property type="project" value="UniProtKB-KW"/>
</dbReference>
<evidence type="ECO:0000313" key="13">
    <source>
        <dbReference type="EMBL" id="MBH0239043.1"/>
    </source>
</evidence>
<feature type="transmembrane region" description="Helical" evidence="11">
    <location>
        <begin position="6"/>
        <end position="23"/>
    </location>
</feature>
<dbReference type="InterPro" id="IPR037185">
    <property type="entry name" value="EmrE-like"/>
</dbReference>
<dbReference type="EMBL" id="JADZLT010000052">
    <property type="protein sequence ID" value="MBH0239043.1"/>
    <property type="molecule type" value="Genomic_DNA"/>
</dbReference>
<evidence type="ECO:0000256" key="4">
    <source>
        <dbReference type="ARBA" id="ARBA00022519"/>
    </source>
</evidence>
<keyword evidence="9" id="KW-0443">Lipid metabolism</keyword>
<dbReference type="GO" id="GO:0005886">
    <property type="term" value="C:plasma membrane"/>
    <property type="evidence" value="ECO:0007669"/>
    <property type="project" value="UniProtKB-SubCell"/>
</dbReference>
<protein>
    <submittedName>
        <fullName evidence="13">EamA family transporter</fullName>
    </submittedName>
</protein>
<keyword evidence="6 11" id="KW-0812">Transmembrane</keyword>